<dbReference type="GO" id="GO:0016779">
    <property type="term" value="F:nucleotidyltransferase activity"/>
    <property type="evidence" value="ECO:0007669"/>
    <property type="project" value="UniProtKB-KW"/>
</dbReference>
<evidence type="ECO:0000256" key="1">
    <source>
        <dbReference type="ARBA" id="ARBA00009558"/>
    </source>
</evidence>
<keyword evidence="4" id="KW-0548">Nucleotidyltransferase</keyword>
<dbReference type="PROSITE" id="PS01291">
    <property type="entry name" value="ART"/>
    <property type="match status" value="1"/>
</dbReference>
<evidence type="ECO:0000256" key="7">
    <source>
        <dbReference type="ARBA" id="ARBA00023027"/>
    </source>
</evidence>
<dbReference type="GO" id="GO:0046677">
    <property type="term" value="P:response to antibiotic"/>
    <property type="evidence" value="ECO:0007669"/>
    <property type="project" value="UniProtKB-ARBA"/>
</dbReference>
<dbReference type="SUPFAM" id="SSF56399">
    <property type="entry name" value="ADP-ribosylation"/>
    <property type="match status" value="1"/>
</dbReference>
<evidence type="ECO:0000256" key="9">
    <source>
        <dbReference type="ARBA" id="ARBA00047597"/>
    </source>
</evidence>
<dbReference type="GO" id="GO:0003950">
    <property type="term" value="F:NAD+ poly-ADP-ribosyltransferase activity"/>
    <property type="evidence" value="ECO:0007669"/>
    <property type="project" value="TreeGrafter"/>
</dbReference>
<evidence type="ECO:0000256" key="2">
    <source>
        <dbReference type="ARBA" id="ARBA00022676"/>
    </source>
</evidence>
<keyword evidence="6 10" id="KW-0521">NADP</keyword>
<proteinExistence type="inferred from homology"/>
<feature type="non-terminal residue" evidence="11">
    <location>
        <position position="1"/>
    </location>
</feature>
<name>A0A7K6ULL5_9AVES</name>
<gene>
    <name evidence="11" type="primary">Madprt</name>
    <name evidence="11" type="ORF">AEGBEN_R01121</name>
</gene>
<keyword evidence="5 10" id="KW-0732">Signal</keyword>
<dbReference type="GO" id="GO:0005615">
    <property type="term" value="C:extracellular space"/>
    <property type="evidence" value="ECO:0007669"/>
    <property type="project" value="UniProtKB-ARBA"/>
</dbReference>
<evidence type="ECO:0000256" key="5">
    <source>
        <dbReference type="ARBA" id="ARBA00022729"/>
    </source>
</evidence>
<dbReference type="PROSITE" id="PS51996">
    <property type="entry name" value="TR_MART"/>
    <property type="match status" value="1"/>
</dbReference>
<dbReference type="AlphaFoldDB" id="A0A7K6ULL5"/>
<evidence type="ECO:0000256" key="4">
    <source>
        <dbReference type="ARBA" id="ARBA00022695"/>
    </source>
</evidence>
<dbReference type="Proteomes" id="UP000559068">
    <property type="component" value="Unassembled WGS sequence"/>
</dbReference>
<evidence type="ECO:0000313" key="12">
    <source>
        <dbReference type="Proteomes" id="UP000559068"/>
    </source>
</evidence>
<organism evidence="11 12">
    <name type="scientific">Aegotheles bennettii</name>
    <dbReference type="NCBI Taxonomy" id="48278"/>
    <lineage>
        <taxon>Eukaryota</taxon>
        <taxon>Metazoa</taxon>
        <taxon>Chordata</taxon>
        <taxon>Craniata</taxon>
        <taxon>Vertebrata</taxon>
        <taxon>Euteleostomi</taxon>
        <taxon>Archelosauria</taxon>
        <taxon>Archosauria</taxon>
        <taxon>Dinosauria</taxon>
        <taxon>Saurischia</taxon>
        <taxon>Theropoda</taxon>
        <taxon>Coelurosauria</taxon>
        <taxon>Aves</taxon>
        <taxon>Neognathae</taxon>
        <taxon>Neoaves</taxon>
        <taxon>Strisores</taxon>
        <taxon>Caprimulgiformes</taxon>
        <taxon>Aegothelidae</taxon>
        <taxon>Aegotheles</taxon>
    </lineage>
</organism>
<dbReference type="PRINTS" id="PR00970">
    <property type="entry name" value="RIBTRNSFRASE"/>
</dbReference>
<protein>
    <recommendedName>
        <fullName evidence="10">NAD(P)(+)--arginine ADP-ribosyltransferase</fullName>
        <ecNumber evidence="10">2.4.2.31</ecNumber>
    </recommendedName>
    <alternativeName>
        <fullName evidence="10">Mono(ADP-ribosyl)transferase</fullName>
    </alternativeName>
</protein>
<reference evidence="11 12" key="1">
    <citation type="submission" date="2019-09" db="EMBL/GenBank/DDBJ databases">
        <title>Bird 10,000 Genomes (B10K) Project - Family phase.</title>
        <authorList>
            <person name="Zhang G."/>
        </authorList>
    </citation>
    <scope>NUCLEOTIDE SEQUENCE [LARGE SCALE GENOMIC DNA]</scope>
    <source>
        <strain evidence="11">B10K-DU-029-76</strain>
        <tissue evidence="11">Heart</tissue>
    </source>
</reference>
<dbReference type="PANTHER" id="PTHR10339:SF19">
    <property type="entry name" value="GPI-LINKED NAD(P)(+)--ARGININE ADP-RIBOSYLTRANSFERASE 1"/>
    <property type="match status" value="1"/>
</dbReference>
<dbReference type="InterPro" id="IPR000768">
    <property type="entry name" value="ART"/>
</dbReference>
<feature type="non-terminal residue" evidence="11">
    <location>
        <position position="264"/>
    </location>
</feature>
<dbReference type="EMBL" id="VZRW01013044">
    <property type="protein sequence ID" value="NWX23852.1"/>
    <property type="molecule type" value="Genomic_DNA"/>
</dbReference>
<evidence type="ECO:0000313" key="11">
    <source>
        <dbReference type="EMBL" id="NWX23852.1"/>
    </source>
</evidence>
<dbReference type="PANTHER" id="PTHR10339">
    <property type="entry name" value="ADP-RIBOSYLTRANSFERASE"/>
    <property type="match status" value="1"/>
</dbReference>
<comment type="caution">
    <text evidence="11">The sequence shown here is derived from an EMBL/GenBank/DDBJ whole genome shotgun (WGS) entry which is preliminary data.</text>
</comment>
<comment type="similarity">
    <text evidence="1 10">Belongs to the Arg-specific ADP-ribosyltransferase family.</text>
</comment>
<keyword evidence="3 10" id="KW-0808">Transferase</keyword>
<evidence type="ECO:0000256" key="10">
    <source>
        <dbReference type="RuleBase" id="RU361228"/>
    </source>
</evidence>
<keyword evidence="8" id="KW-1015">Disulfide bond</keyword>
<feature type="signal peptide" evidence="10">
    <location>
        <begin position="1"/>
        <end position="18"/>
    </location>
</feature>
<dbReference type="GO" id="GO:0044194">
    <property type="term" value="C:cytolytic granule"/>
    <property type="evidence" value="ECO:0007669"/>
    <property type="project" value="UniProtKB-ARBA"/>
</dbReference>
<evidence type="ECO:0000256" key="3">
    <source>
        <dbReference type="ARBA" id="ARBA00022679"/>
    </source>
</evidence>
<dbReference type="FunFam" id="3.90.176.10:FF:000001">
    <property type="entry name" value="NAD(P)(+)--arginine ADP-ribosyltransferase"/>
    <property type="match status" value="1"/>
</dbReference>
<keyword evidence="7 10" id="KW-0520">NAD</keyword>
<dbReference type="Pfam" id="PF01129">
    <property type="entry name" value="ART"/>
    <property type="match status" value="1"/>
</dbReference>
<keyword evidence="12" id="KW-1185">Reference proteome</keyword>
<sequence length="264" mass="30405">MRHLVVGWMLLAVAMAPGTPPPRQDLNPIEEVMLDMAPNSFDDQYRGCSRLMEKKLRDLNRTEFANNSVYAQAWAAATIEWRNRRGHVPVPPRLRPEQAVAIMAYTAPVPLHRTFNRAVRQAGRSLQDYMDNFHFKVLHFLLTQALSTLRDAWPRRCHQVYRGVQGVLFTARRGDTVRFGHFTSTSLHRDSTTAFGQDTFFSVWTCYGIAIRNFSFFPMEEEILIPPFEMFKVTGVTREGDKATIKLESQDVHSEHNCEFLKGE</sequence>
<evidence type="ECO:0000256" key="8">
    <source>
        <dbReference type="ARBA" id="ARBA00023157"/>
    </source>
</evidence>
<dbReference type="EC" id="2.4.2.31" evidence="10"/>
<dbReference type="InterPro" id="IPR050999">
    <property type="entry name" value="ADP-ribosyltransferase_ARG"/>
</dbReference>
<dbReference type="GO" id="GO:0106274">
    <property type="term" value="F:NAD+-protein-arginine ADP-ribosyltransferase activity"/>
    <property type="evidence" value="ECO:0007669"/>
    <property type="project" value="UniProtKB-EC"/>
</dbReference>
<evidence type="ECO:0000256" key="6">
    <source>
        <dbReference type="ARBA" id="ARBA00022857"/>
    </source>
</evidence>
<dbReference type="Gene3D" id="3.90.176.10">
    <property type="entry name" value="Toxin ADP-ribosyltransferase, Chain A, domain 1"/>
    <property type="match status" value="1"/>
</dbReference>
<dbReference type="OrthoDB" id="423533at2759"/>
<comment type="catalytic activity">
    <reaction evidence="9 10">
        <text>L-arginyl-[protein] + NAD(+) = N(omega)-(ADP-D-ribosyl)-L-arginyl-[protein] + nicotinamide + H(+)</text>
        <dbReference type="Rhea" id="RHEA:19149"/>
        <dbReference type="Rhea" id="RHEA-COMP:10532"/>
        <dbReference type="Rhea" id="RHEA-COMP:15087"/>
        <dbReference type="ChEBI" id="CHEBI:15378"/>
        <dbReference type="ChEBI" id="CHEBI:17154"/>
        <dbReference type="ChEBI" id="CHEBI:29965"/>
        <dbReference type="ChEBI" id="CHEBI:57540"/>
        <dbReference type="ChEBI" id="CHEBI:142554"/>
        <dbReference type="EC" id="2.4.2.31"/>
    </reaction>
</comment>
<keyword evidence="2 10" id="KW-0328">Glycosyltransferase</keyword>
<accession>A0A7K6ULL5</accession>
<feature type="chain" id="PRO_5029938799" description="NAD(P)(+)--arginine ADP-ribosyltransferase" evidence="10">
    <location>
        <begin position="19"/>
        <end position="264"/>
    </location>
</feature>